<dbReference type="EMBL" id="MKZS01000001">
    <property type="protein sequence ID" value="OLT60979.1"/>
    <property type="molecule type" value="Genomic_DNA"/>
</dbReference>
<proteinExistence type="predicted"/>
<sequence>MLSLVDLRVLEIIVAYANAPLIFVQSQMSFRVSSGQRSAISSQLSACRVGKNSLIVLSINDYITLPTLL</sequence>
<keyword evidence="2" id="KW-1185">Reference proteome</keyword>
<gene>
    <name evidence="1" type="ORF">BJP37_20130</name>
</gene>
<dbReference type="Proteomes" id="UP000186657">
    <property type="component" value="Unassembled WGS sequence"/>
</dbReference>
<accession>A0A1U7N4U6</accession>
<protein>
    <submittedName>
        <fullName evidence="1">Uncharacterized protein</fullName>
    </submittedName>
</protein>
<evidence type="ECO:0000313" key="1">
    <source>
        <dbReference type="EMBL" id="OLT60979.1"/>
    </source>
</evidence>
<evidence type="ECO:0000313" key="2">
    <source>
        <dbReference type="Proteomes" id="UP000186657"/>
    </source>
</evidence>
<reference evidence="1 2" key="1">
    <citation type="submission" date="2016-10" db="EMBL/GenBank/DDBJ databases">
        <title>Comparative genomics uncovers the prolific and rare metabolic potential of the cyanobacterial genus Moorea.</title>
        <authorList>
            <person name="Leao T."/>
            <person name="Castelao G."/>
            <person name="Korobeynikov A."/>
            <person name="Monroe E.A."/>
            <person name="Podell S."/>
            <person name="Glukhov E."/>
            <person name="Allen E."/>
            <person name="Gerwick W.H."/>
            <person name="Gerwick L."/>
        </authorList>
    </citation>
    <scope>NUCLEOTIDE SEQUENCE [LARGE SCALE GENOMIC DNA]</scope>
    <source>
        <strain evidence="1 2">PNG5-198</strain>
    </source>
</reference>
<comment type="caution">
    <text evidence="1">The sequence shown here is derived from an EMBL/GenBank/DDBJ whole genome shotgun (WGS) entry which is preliminary data.</text>
</comment>
<dbReference type="AlphaFoldDB" id="A0A1U7N4U6"/>
<name>A0A1U7N4U6_9CYAN</name>
<organism evidence="1 2">
    <name type="scientific">Moorena bouillonii PNG</name>
    <dbReference type="NCBI Taxonomy" id="568701"/>
    <lineage>
        <taxon>Bacteria</taxon>
        <taxon>Bacillati</taxon>
        <taxon>Cyanobacteriota</taxon>
        <taxon>Cyanophyceae</taxon>
        <taxon>Coleofasciculales</taxon>
        <taxon>Coleofasciculaceae</taxon>
        <taxon>Moorena</taxon>
    </lineage>
</organism>